<feature type="transmembrane region" description="Helical" evidence="7">
    <location>
        <begin position="59"/>
        <end position="81"/>
    </location>
</feature>
<reference evidence="8" key="1">
    <citation type="journal article" date="2021" name="PeerJ">
        <title>Extensive microbial diversity within the chicken gut microbiome revealed by metagenomics and culture.</title>
        <authorList>
            <person name="Gilroy R."/>
            <person name="Ravi A."/>
            <person name="Getino M."/>
            <person name="Pursley I."/>
            <person name="Horton D.L."/>
            <person name="Alikhan N.F."/>
            <person name="Baker D."/>
            <person name="Gharbi K."/>
            <person name="Hall N."/>
            <person name="Watson M."/>
            <person name="Adriaenssens E.M."/>
            <person name="Foster-Nyarko E."/>
            <person name="Jarju S."/>
            <person name="Secka A."/>
            <person name="Antonio M."/>
            <person name="Oren A."/>
            <person name="Chaudhuri R.R."/>
            <person name="La Ragione R."/>
            <person name="Hildebrand F."/>
            <person name="Pallen M.J."/>
        </authorList>
    </citation>
    <scope>NUCLEOTIDE SEQUENCE</scope>
    <source>
        <strain evidence="8">USAMLcec2-132</strain>
    </source>
</reference>
<dbReference type="Pfam" id="PF01554">
    <property type="entry name" value="MatE"/>
    <property type="match status" value="2"/>
</dbReference>
<sequence>MKRDNGAVRESFQKKLLSLVLPITFGQLMVTLVSASDALMVGGIGQDLLSAVSLAGQITFVYNLFLAALTIGTSMFAAQYWGKEDRASVERVLAVALRASLPVSFLFFMAAVLFPEWLMRLFTTDASLIGYGAEYLRIVGVTYLMLGISQIYLCIMKNSGLAARSMLIGSVSAVLNIALNAVFIYGLFGAPRMEAAGAAMATATAKAAELVWVLIEHGKEGRIKIRPGAMVRPDRRLRREFWHYTLPVLGNELVWGGGFTMYSVIMGHLGTDAVAANSIANIVKNLIASLAMGIGNGGAILVGNELGAGRLDTARLYGARLCRISVISGICSGLLLLPVSPAVMRAAALSPQAAEYLKWMLVMCTYYMVGKYINGTTISGIFCAGGDSRFGLLCDAVTLWCFTVPVGFLAAFVLKWPVPAVYFLINLDEIVKLPAVYRRYKKYIWLRDLTV</sequence>
<reference evidence="8" key="2">
    <citation type="submission" date="2021-04" db="EMBL/GenBank/DDBJ databases">
        <authorList>
            <person name="Gilroy R."/>
        </authorList>
    </citation>
    <scope>NUCLEOTIDE SEQUENCE</scope>
    <source>
        <strain evidence="8">USAMLcec2-132</strain>
    </source>
</reference>
<comment type="subcellular location">
    <subcellularLocation>
        <location evidence="1">Cell membrane</location>
        <topology evidence="1">Multi-pass membrane protein</topology>
    </subcellularLocation>
</comment>
<dbReference type="EMBL" id="DWWS01000055">
    <property type="protein sequence ID" value="HJC25186.1"/>
    <property type="molecule type" value="Genomic_DNA"/>
</dbReference>
<dbReference type="PANTHER" id="PTHR42925:SF2">
    <property type="entry name" value="NA+ DRIVEN MULTIDRUG EFFLUX PUMP"/>
    <property type="match status" value="1"/>
</dbReference>
<evidence type="ECO:0000256" key="3">
    <source>
        <dbReference type="ARBA" id="ARBA00022475"/>
    </source>
</evidence>
<evidence type="ECO:0000256" key="1">
    <source>
        <dbReference type="ARBA" id="ARBA00004651"/>
    </source>
</evidence>
<protein>
    <submittedName>
        <fullName evidence="8">MATE family efflux transporter</fullName>
    </submittedName>
</protein>
<dbReference type="Proteomes" id="UP000823891">
    <property type="component" value="Unassembled WGS sequence"/>
</dbReference>
<evidence type="ECO:0000256" key="6">
    <source>
        <dbReference type="ARBA" id="ARBA00023136"/>
    </source>
</evidence>
<feature type="transmembrane region" description="Helical" evidence="7">
    <location>
        <begin position="167"/>
        <end position="189"/>
    </location>
</feature>
<dbReference type="NCBIfam" id="TIGR00797">
    <property type="entry name" value="matE"/>
    <property type="match status" value="1"/>
</dbReference>
<feature type="transmembrane region" description="Helical" evidence="7">
    <location>
        <begin position="285"/>
        <end position="303"/>
    </location>
</feature>
<dbReference type="CDD" id="cd13134">
    <property type="entry name" value="MATE_like_8"/>
    <property type="match status" value="1"/>
</dbReference>
<evidence type="ECO:0000256" key="2">
    <source>
        <dbReference type="ARBA" id="ARBA00022448"/>
    </source>
</evidence>
<feature type="transmembrane region" description="Helical" evidence="7">
    <location>
        <begin position="393"/>
        <end position="414"/>
    </location>
</feature>
<evidence type="ECO:0000256" key="5">
    <source>
        <dbReference type="ARBA" id="ARBA00022989"/>
    </source>
</evidence>
<dbReference type="PIRSF" id="PIRSF006603">
    <property type="entry name" value="DinF"/>
    <property type="match status" value="1"/>
</dbReference>
<dbReference type="InterPro" id="IPR048279">
    <property type="entry name" value="MdtK-like"/>
</dbReference>
<dbReference type="InterPro" id="IPR002528">
    <property type="entry name" value="MATE_fam"/>
</dbReference>
<name>A0A9D2SSF4_9FIRM</name>
<evidence type="ECO:0000313" key="8">
    <source>
        <dbReference type="EMBL" id="HJC25186.1"/>
    </source>
</evidence>
<dbReference type="GO" id="GO:0005886">
    <property type="term" value="C:plasma membrane"/>
    <property type="evidence" value="ECO:0007669"/>
    <property type="project" value="UniProtKB-SubCell"/>
</dbReference>
<keyword evidence="4 7" id="KW-0812">Transmembrane</keyword>
<feature type="transmembrane region" description="Helical" evidence="7">
    <location>
        <begin position="195"/>
        <end position="215"/>
    </location>
</feature>
<evidence type="ECO:0000256" key="7">
    <source>
        <dbReference type="SAM" id="Phobius"/>
    </source>
</evidence>
<keyword evidence="6 7" id="KW-0472">Membrane</keyword>
<feature type="transmembrane region" description="Helical" evidence="7">
    <location>
        <begin position="93"/>
        <end position="115"/>
    </location>
</feature>
<feature type="transmembrane region" description="Helical" evidence="7">
    <location>
        <begin position="135"/>
        <end position="155"/>
    </location>
</feature>
<dbReference type="GO" id="GO:0015297">
    <property type="term" value="F:antiporter activity"/>
    <property type="evidence" value="ECO:0007669"/>
    <property type="project" value="InterPro"/>
</dbReference>
<organism evidence="8 9">
    <name type="scientific">Candidatus Eisenbergiella merdavium</name>
    <dbReference type="NCBI Taxonomy" id="2838551"/>
    <lineage>
        <taxon>Bacteria</taxon>
        <taxon>Bacillati</taxon>
        <taxon>Bacillota</taxon>
        <taxon>Clostridia</taxon>
        <taxon>Lachnospirales</taxon>
        <taxon>Lachnospiraceae</taxon>
        <taxon>Eisenbergiella</taxon>
    </lineage>
</organism>
<dbReference type="PANTHER" id="PTHR42925">
    <property type="entry name" value="MULTIDRUG AND TOXIN EFFLUX PROTEIN MATE FAMILY"/>
    <property type="match status" value="1"/>
</dbReference>
<accession>A0A9D2SSF4</accession>
<keyword evidence="5 7" id="KW-1133">Transmembrane helix</keyword>
<feature type="transmembrane region" description="Helical" evidence="7">
    <location>
        <begin position="324"/>
        <end position="344"/>
    </location>
</feature>
<feature type="transmembrane region" description="Helical" evidence="7">
    <location>
        <begin position="241"/>
        <end position="265"/>
    </location>
</feature>
<proteinExistence type="predicted"/>
<dbReference type="GO" id="GO:0042910">
    <property type="term" value="F:xenobiotic transmembrane transporter activity"/>
    <property type="evidence" value="ECO:0007669"/>
    <property type="project" value="InterPro"/>
</dbReference>
<dbReference type="AlphaFoldDB" id="A0A9D2SSF4"/>
<keyword evidence="2" id="KW-0813">Transport</keyword>
<evidence type="ECO:0000256" key="4">
    <source>
        <dbReference type="ARBA" id="ARBA00022692"/>
    </source>
</evidence>
<comment type="caution">
    <text evidence="8">The sequence shown here is derived from an EMBL/GenBank/DDBJ whole genome shotgun (WGS) entry which is preliminary data.</text>
</comment>
<dbReference type="InterPro" id="IPR047135">
    <property type="entry name" value="YsiQ"/>
</dbReference>
<keyword evidence="3" id="KW-1003">Cell membrane</keyword>
<gene>
    <name evidence="8" type="ORF">H9761_16035</name>
</gene>
<evidence type="ECO:0000313" key="9">
    <source>
        <dbReference type="Proteomes" id="UP000823891"/>
    </source>
</evidence>